<organism evidence="1 2">
    <name type="scientific">Phaseolus angularis</name>
    <name type="common">Azuki bean</name>
    <name type="synonym">Vigna angularis</name>
    <dbReference type="NCBI Taxonomy" id="3914"/>
    <lineage>
        <taxon>Eukaryota</taxon>
        <taxon>Viridiplantae</taxon>
        <taxon>Streptophyta</taxon>
        <taxon>Embryophyta</taxon>
        <taxon>Tracheophyta</taxon>
        <taxon>Spermatophyta</taxon>
        <taxon>Magnoliopsida</taxon>
        <taxon>eudicotyledons</taxon>
        <taxon>Gunneridae</taxon>
        <taxon>Pentapetalae</taxon>
        <taxon>rosids</taxon>
        <taxon>fabids</taxon>
        <taxon>Fabales</taxon>
        <taxon>Fabaceae</taxon>
        <taxon>Papilionoideae</taxon>
        <taxon>50 kb inversion clade</taxon>
        <taxon>NPAAA clade</taxon>
        <taxon>indigoferoid/millettioid clade</taxon>
        <taxon>Phaseoleae</taxon>
        <taxon>Vigna</taxon>
    </lineage>
</organism>
<gene>
    <name evidence="1" type="ORF">LR48_Vigan02g090900</name>
</gene>
<evidence type="ECO:0000313" key="2">
    <source>
        <dbReference type="Proteomes" id="UP000053144"/>
    </source>
</evidence>
<name>A0A0L9TX49_PHAAN</name>
<protein>
    <submittedName>
        <fullName evidence="1">Uncharacterized protein</fullName>
    </submittedName>
</protein>
<evidence type="ECO:0000313" key="1">
    <source>
        <dbReference type="EMBL" id="KOM34759.1"/>
    </source>
</evidence>
<dbReference type="AlphaFoldDB" id="A0A0L9TX49"/>
<sequence length="127" mass="12794">MIDGVSVSEADVFRDGGYKVDSGLGLVRSRVHSGDATLGFAAEALAKRWLHGGGLTRICGGYRDLARKKKKLAGGESGTDLRCCGGGSGGRDNCAAASNSCAKESALVVVLLAALGCGKMVTDGGCV</sequence>
<accession>A0A0L9TX49</accession>
<dbReference type="Proteomes" id="UP000053144">
    <property type="component" value="Chromosome 2"/>
</dbReference>
<dbReference type="EMBL" id="CM003372">
    <property type="protein sequence ID" value="KOM34759.1"/>
    <property type="molecule type" value="Genomic_DNA"/>
</dbReference>
<reference evidence="2" key="1">
    <citation type="journal article" date="2015" name="Proc. Natl. Acad. Sci. U.S.A.">
        <title>Genome sequencing of adzuki bean (Vigna angularis) provides insight into high starch and low fat accumulation and domestication.</title>
        <authorList>
            <person name="Yang K."/>
            <person name="Tian Z."/>
            <person name="Chen C."/>
            <person name="Luo L."/>
            <person name="Zhao B."/>
            <person name="Wang Z."/>
            <person name="Yu L."/>
            <person name="Li Y."/>
            <person name="Sun Y."/>
            <person name="Li W."/>
            <person name="Chen Y."/>
            <person name="Li Y."/>
            <person name="Zhang Y."/>
            <person name="Ai D."/>
            <person name="Zhao J."/>
            <person name="Shang C."/>
            <person name="Ma Y."/>
            <person name="Wu B."/>
            <person name="Wang M."/>
            <person name="Gao L."/>
            <person name="Sun D."/>
            <person name="Zhang P."/>
            <person name="Guo F."/>
            <person name="Wang W."/>
            <person name="Li Y."/>
            <person name="Wang J."/>
            <person name="Varshney R.K."/>
            <person name="Wang J."/>
            <person name="Ling H.Q."/>
            <person name="Wan P."/>
        </authorList>
    </citation>
    <scope>NUCLEOTIDE SEQUENCE</scope>
    <source>
        <strain evidence="2">cv. Jingnong 6</strain>
    </source>
</reference>
<proteinExistence type="predicted"/>
<dbReference type="Gramene" id="KOM34759">
    <property type="protein sequence ID" value="KOM34759"/>
    <property type="gene ID" value="LR48_Vigan02g090900"/>
</dbReference>